<evidence type="ECO:0000259" key="2">
    <source>
        <dbReference type="Pfam" id="PF12395"/>
    </source>
</evidence>
<dbReference type="Pfam" id="PF08874">
    <property type="entry name" value="DUF1835"/>
    <property type="match status" value="1"/>
</dbReference>
<feature type="domain" description="DUF3658" evidence="2">
    <location>
        <begin position="162"/>
        <end position="261"/>
    </location>
</feature>
<dbReference type="InterPro" id="IPR014973">
    <property type="entry name" value="DUF1835"/>
</dbReference>
<feature type="domain" description="DUF1835" evidence="1">
    <location>
        <begin position="2"/>
        <end position="133"/>
    </location>
</feature>
<protein>
    <submittedName>
        <fullName evidence="3">DUF1835 domain-containing protein</fullName>
    </submittedName>
</protein>
<organism evidence="3 4">
    <name type="scientific">Faecalicatena fissicatena</name>
    <dbReference type="NCBI Taxonomy" id="290055"/>
    <lineage>
        <taxon>Bacteria</taxon>
        <taxon>Bacillati</taxon>
        <taxon>Bacillota</taxon>
        <taxon>Clostridia</taxon>
        <taxon>Lachnospirales</taxon>
        <taxon>Lachnospiraceae</taxon>
        <taxon>Faecalicatena</taxon>
    </lineage>
</organism>
<sequence>MVDILFGESEAACMKYAKTIRALPAEEGEPDTVICLAFMLDIGDIQEAIDSSYRQELIFSMYSQDQDGHDEAACRELKEAGASYIRGLARLEEYLRQGRAVRIWYSHSPYSLCGLCFLCAWMKSYKNPVSAVELPRYRTNGSRIVSCRSWAEVSHDEFRHFLPLERPLSSSEREMYALLWEDLRGENAPLRAVINGNLLSVPEEFYDFLIWRELTDKPLKQAFLIGNILGKYPVGTYDWWYAQRIDTFIEQGKIRVTQDSEKKYARTICRA</sequence>
<dbReference type="Proteomes" id="UP000716906">
    <property type="component" value="Unassembled WGS sequence"/>
</dbReference>
<dbReference type="RefSeq" id="WP_205155648.1">
    <property type="nucleotide sequence ID" value="NZ_JACLYY010000002.1"/>
</dbReference>
<name>A0ABS2E5L0_9FIRM</name>
<dbReference type="InterPro" id="IPR022123">
    <property type="entry name" value="DUF3658"/>
</dbReference>
<reference evidence="3 4" key="1">
    <citation type="journal article" date="2021" name="Sci. Rep.">
        <title>The distribution of antibiotic resistance genes in chicken gut microbiota commensals.</title>
        <authorList>
            <person name="Juricova H."/>
            <person name="Matiasovicova J."/>
            <person name="Kubasova T."/>
            <person name="Cejkova D."/>
            <person name="Rychlik I."/>
        </authorList>
    </citation>
    <scope>NUCLEOTIDE SEQUENCE [LARGE SCALE GENOMIC DNA]</scope>
    <source>
        <strain evidence="3 4">An773</strain>
    </source>
</reference>
<evidence type="ECO:0000313" key="3">
    <source>
        <dbReference type="EMBL" id="MBM6736909.1"/>
    </source>
</evidence>
<keyword evidence="4" id="KW-1185">Reference proteome</keyword>
<accession>A0ABS2E5L0</accession>
<proteinExistence type="predicted"/>
<dbReference type="Pfam" id="PF12395">
    <property type="entry name" value="DUF3658"/>
    <property type="match status" value="1"/>
</dbReference>
<evidence type="ECO:0000259" key="1">
    <source>
        <dbReference type="Pfam" id="PF08874"/>
    </source>
</evidence>
<evidence type="ECO:0000313" key="4">
    <source>
        <dbReference type="Proteomes" id="UP000716906"/>
    </source>
</evidence>
<dbReference type="EMBL" id="JACLYY010000002">
    <property type="protein sequence ID" value="MBM6736909.1"/>
    <property type="molecule type" value="Genomic_DNA"/>
</dbReference>
<gene>
    <name evidence="3" type="ORF">H7U36_02125</name>
</gene>
<comment type="caution">
    <text evidence="3">The sequence shown here is derived from an EMBL/GenBank/DDBJ whole genome shotgun (WGS) entry which is preliminary data.</text>
</comment>